<dbReference type="InterPro" id="IPR002347">
    <property type="entry name" value="SDR_fam"/>
</dbReference>
<dbReference type="Pfam" id="PF00106">
    <property type="entry name" value="adh_short"/>
    <property type="match status" value="1"/>
</dbReference>
<comment type="similarity">
    <text evidence="1 3">Belongs to the short-chain dehydrogenases/reductases (SDR) family.</text>
</comment>
<dbReference type="InterPro" id="IPR036291">
    <property type="entry name" value="NAD(P)-bd_dom_sf"/>
</dbReference>
<dbReference type="Gene3D" id="3.40.50.720">
    <property type="entry name" value="NAD(P)-binding Rossmann-like Domain"/>
    <property type="match status" value="1"/>
</dbReference>
<dbReference type="PRINTS" id="PR00081">
    <property type="entry name" value="GDHRDH"/>
</dbReference>
<proteinExistence type="inferred from homology"/>
<dbReference type="STRING" id="1802519.A2961_01120"/>
<comment type="caution">
    <text evidence="4">The sequence shown here is derived from an EMBL/GenBank/DDBJ whole genome shotgun (WGS) entry which is preliminary data.</text>
</comment>
<dbReference type="GO" id="GO:0016491">
    <property type="term" value="F:oxidoreductase activity"/>
    <property type="evidence" value="ECO:0007669"/>
    <property type="project" value="UniProtKB-KW"/>
</dbReference>
<organism evidence="4 5">
    <name type="scientific">Candidatus Woesebacteria bacterium RIFCSPLOWO2_01_FULL_39_21</name>
    <dbReference type="NCBI Taxonomy" id="1802519"/>
    <lineage>
        <taxon>Bacteria</taxon>
        <taxon>Candidatus Woeseibacteriota</taxon>
    </lineage>
</organism>
<evidence type="ECO:0000256" key="2">
    <source>
        <dbReference type="ARBA" id="ARBA00023002"/>
    </source>
</evidence>
<dbReference type="CDD" id="cd05374">
    <property type="entry name" value="17beta-HSD-like_SDR_c"/>
    <property type="match status" value="1"/>
</dbReference>
<dbReference type="EMBL" id="MGHF01000014">
    <property type="protein sequence ID" value="OGM63550.1"/>
    <property type="molecule type" value="Genomic_DNA"/>
</dbReference>
<dbReference type="PANTHER" id="PTHR43976">
    <property type="entry name" value="SHORT CHAIN DEHYDROGENASE"/>
    <property type="match status" value="1"/>
</dbReference>
<protein>
    <recommendedName>
        <fullName evidence="6">Short-chain dehydrogenase/reductase</fullName>
    </recommendedName>
</protein>
<dbReference type="InterPro" id="IPR051911">
    <property type="entry name" value="SDR_oxidoreductase"/>
</dbReference>
<reference evidence="4 5" key="1">
    <citation type="journal article" date="2016" name="Nat. Commun.">
        <title>Thousands of microbial genomes shed light on interconnected biogeochemical processes in an aquifer system.</title>
        <authorList>
            <person name="Anantharaman K."/>
            <person name="Brown C.T."/>
            <person name="Hug L.A."/>
            <person name="Sharon I."/>
            <person name="Castelle C.J."/>
            <person name="Probst A.J."/>
            <person name="Thomas B.C."/>
            <person name="Singh A."/>
            <person name="Wilkins M.J."/>
            <person name="Karaoz U."/>
            <person name="Brodie E.L."/>
            <person name="Williams K.H."/>
            <person name="Hubbard S.S."/>
            <person name="Banfield J.F."/>
        </authorList>
    </citation>
    <scope>NUCLEOTIDE SEQUENCE [LARGE SCALE GENOMIC DNA]</scope>
</reference>
<evidence type="ECO:0000313" key="4">
    <source>
        <dbReference type="EMBL" id="OGM63550.1"/>
    </source>
</evidence>
<dbReference type="AlphaFoldDB" id="A0A1F8BHV9"/>
<accession>A0A1F8BHV9</accession>
<dbReference type="Proteomes" id="UP000177082">
    <property type="component" value="Unassembled WGS sequence"/>
</dbReference>
<keyword evidence="2" id="KW-0560">Oxidoreductase</keyword>
<dbReference type="SUPFAM" id="SSF51735">
    <property type="entry name" value="NAD(P)-binding Rossmann-fold domains"/>
    <property type="match status" value="1"/>
</dbReference>
<dbReference type="PRINTS" id="PR00080">
    <property type="entry name" value="SDRFAMILY"/>
</dbReference>
<gene>
    <name evidence="4" type="ORF">A2961_01120</name>
</gene>
<name>A0A1F8BHV9_9BACT</name>
<evidence type="ECO:0000256" key="1">
    <source>
        <dbReference type="ARBA" id="ARBA00006484"/>
    </source>
</evidence>
<dbReference type="PANTHER" id="PTHR43976:SF16">
    <property type="entry name" value="SHORT-CHAIN DEHYDROGENASE_REDUCTASE FAMILY PROTEIN"/>
    <property type="match status" value="1"/>
</dbReference>
<evidence type="ECO:0000256" key="3">
    <source>
        <dbReference type="RuleBase" id="RU000363"/>
    </source>
</evidence>
<evidence type="ECO:0008006" key="6">
    <source>
        <dbReference type="Google" id="ProtNLM"/>
    </source>
</evidence>
<evidence type="ECO:0000313" key="5">
    <source>
        <dbReference type="Proteomes" id="UP000177082"/>
    </source>
</evidence>
<sequence length="253" mass="28710">MKNVVFITGSSSGLGRDISLFLSKKGFVVYGGSRRETKIDGVKWLKLDITSDKSCKEAIYEIIKNEGKIDVLINNAGYSLSGPFEEFSSEDYLKILDTNAVGAFRLIKEIITHMRRSGGGRIINITSLSGLVTFPNFSIYSASKFAFQAFSESIRYELAKDRVCVTAIAPGAIYSEEKVKLPHKSARQKLWPLRLLLPFVRREEIAQKIYKIIKMDRPPVIMVVGRDAKIVWVLNRLLPRALWDKLQKFIWSK</sequence>